<reference evidence="2 3" key="1">
    <citation type="submission" date="2015-08" db="EMBL/GenBank/DDBJ databases">
        <title>Next Generation Sequencing and Analysis of the Genome of Puccinia sorghi L Schw, the Causal Agent of Maize Common Rust.</title>
        <authorList>
            <person name="Rochi L."/>
            <person name="Burguener G."/>
            <person name="Darino M."/>
            <person name="Turjanski A."/>
            <person name="Kreff E."/>
            <person name="Dieguez M.J."/>
            <person name="Sacco F."/>
        </authorList>
    </citation>
    <scope>NUCLEOTIDE SEQUENCE [LARGE SCALE GENOMIC DNA]</scope>
    <source>
        <strain evidence="2 3">RO10H11247</strain>
    </source>
</reference>
<sequence>MICFCSFVALSGAAADAIINKNTEKVDILMNFMSETAFKAIITPDNEENRFEIWNLIYIWRNCKNLNPQLATMPTTVGSCTQSFDQIPPPKPHIWVPHILLPLTLLRWTTAMSQKSL</sequence>
<evidence type="ECO:0000313" key="3">
    <source>
        <dbReference type="Proteomes" id="UP000037035"/>
    </source>
</evidence>
<protein>
    <submittedName>
        <fullName evidence="2">Putative signal peptide protein</fullName>
    </submittedName>
</protein>
<proteinExistence type="predicted"/>
<evidence type="ECO:0000313" key="2">
    <source>
        <dbReference type="EMBL" id="KNZ45065.1"/>
    </source>
</evidence>
<dbReference type="Proteomes" id="UP000037035">
    <property type="component" value="Unassembled WGS sequence"/>
</dbReference>
<keyword evidence="3" id="KW-1185">Reference proteome</keyword>
<name>A0A0L6UB85_9BASI</name>
<accession>A0A0L6UB85</accession>
<dbReference type="VEuPathDB" id="FungiDB:VP01_851g3"/>
<evidence type="ECO:0000256" key="1">
    <source>
        <dbReference type="SAM" id="SignalP"/>
    </source>
</evidence>
<organism evidence="2 3">
    <name type="scientific">Puccinia sorghi</name>
    <dbReference type="NCBI Taxonomy" id="27349"/>
    <lineage>
        <taxon>Eukaryota</taxon>
        <taxon>Fungi</taxon>
        <taxon>Dikarya</taxon>
        <taxon>Basidiomycota</taxon>
        <taxon>Pucciniomycotina</taxon>
        <taxon>Pucciniomycetes</taxon>
        <taxon>Pucciniales</taxon>
        <taxon>Pucciniaceae</taxon>
        <taxon>Puccinia</taxon>
    </lineage>
</organism>
<feature type="chain" id="PRO_5012249486" evidence="1">
    <location>
        <begin position="16"/>
        <end position="117"/>
    </location>
</feature>
<comment type="caution">
    <text evidence="2">The sequence shown here is derived from an EMBL/GenBank/DDBJ whole genome shotgun (WGS) entry which is preliminary data.</text>
</comment>
<feature type="signal peptide" evidence="1">
    <location>
        <begin position="1"/>
        <end position="15"/>
    </location>
</feature>
<keyword evidence="1" id="KW-0732">Signal</keyword>
<dbReference type="EMBL" id="LAVV01014071">
    <property type="protein sequence ID" value="KNZ45065.1"/>
    <property type="molecule type" value="Genomic_DNA"/>
</dbReference>
<dbReference type="AlphaFoldDB" id="A0A0L6UB85"/>
<dbReference type="OrthoDB" id="2513953at2759"/>
<gene>
    <name evidence="2" type="ORF">VP01_851g3</name>
</gene>